<evidence type="ECO:0000313" key="1">
    <source>
        <dbReference type="EMBL" id="ACD57744.1"/>
    </source>
</evidence>
<organism evidence="1 2">
    <name type="scientific">Xanthomonas oryzae pv. oryzae (strain PXO99A)</name>
    <dbReference type="NCBI Taxonomy" id="360094"/>
    <lineage>
        <taxon>Bacteria</taxon>
        <taxon>Pseudomonadati</taxon>
        <taxon>Pseudomonadota</taxon>
        <taxon>Gammaproteobacteria</taxon>
        <taxon>Lysobacterales</taxon>
        <taxon>Lysobacteraceae</taxon>
        <taxon>Xanthomonas</taxon>
    </lineage>
</organism>
<accession>A0A0K0GHU1</accession>
<dbReference type="EMBL" id="CP000967">
    <property type="protein sequence ID" value="ACD57744.1"/>
    <property type="molecule type" value="Genomic_DNA"/>
</dbReference>
<evidence type="ECO:0000313" key="2">
    <source>
        <dbReference type="Proteomes" id="UP000001740"/>
    </source>
</evidence>
<dbReference type="AlphaFoldDB" id="A0A0K0GHU1"/>
<reference evidence="1 2" key="1">
    <citation type="journal article" date="2008" name="BMC Genomics">
        <title>Genome sequence and rapid evolution of the rice pathogen Xanthomonas oryzae pv. oryzae PXO99A.</title>
        <authorList>
            <person name="Salzberg S.L."/>
            <person name="Sommer D.D."/>
            <person name="Schatz M.C."/>
            <person name="Phillippy A.M."/>
            <person name="Rabinowicz P.D."/>
            <person name="Tsuge S."/>
            <person name="Furutani A."/>
            <person name="Ochiai H."/>
            <person name="Delcher A.L."/>
            <person name="Kelley D."/>
            <person name="Madupu R."/>
            <person name="Puiu D."/>
            <person name="Radune D."/>
            <person name="Shumway M."/>
            <person name="Trapnell C."/>
            <person name="Aparna G."/>
            <person name="Jha G."/>
            <person name="Pandey A."/>
            <person name="Patil P.B."/>
            <person name="Ishihara H."/>
            <person name="Meyer D.F."/>
            <person name="Szurek B."/>
            <person name="Verdier V."/>
            <person name="Koebnik R."/>
            <person name="Dow J.M."/>
            <person name="Ryan R.P."/>
            <person name="Hirata H."/>
            <person name="Tsuyumu S."/>
            <person name="Won Lee S."/>
            <person name="Seo Y.S."/>
            <person name="Sriariyanum M."/>
            <person name="Ronald P.C."/>
            <person name="Sonti R.V."/>
            <person name="Van Sluys M.A."/>
            <person name="Leach J.E."/>
            <person name="White F.F."/>
            <person name="Bogdanove A.J."/>
        </authorList>
    </citation>
    <scope>NUCLEOTIDE SEQUENCE [LARGE SCALE GENOMIC DNA]</scope>
    <source>
        <strain evidence="1 2">PXO99A</strain>
    </source>
</reference>
<dbReference type="KEGG" id="xop:PXO_04674"/>
<sequence>MACPNIDARCAPTSSQRQLCARHVDAGAFVGSLAFFTYAFCARDSVSCERFDAYPRGTHRPYVRVVSYPASMPHNVPLRYARKRQQSLSMAEEKAASR</sequence>
<dbReference type="Proteomes" id="UP000001740">
    <property type="component" value="Chromosome"/>
</dbReference>
<protein>
    <submittedName>
        <fullName evidence="1">Uncharacterized protein</fullName>
    </submittedName>
</protein>
<proteinExistence type="predicted"/>
<gene>
    <name evidence="1" type="ordered locus">PXO_04674</name>
</gene>
<name>A0A0K0GHU1_XANOP</name>
<dbReference type="HOGENOM" id="CLU_2332919_0_0_6"/>